<dbReference type="RefSeq" id="WP_110853647.1">
    <property type="nucleotide sequence ID" value="NZ_QKLZ01000017.1"/>
</dbReference>
<accession>A0A2Y9AQP6</accession>
<keyword evidence="4" id="KW-1185">Reference proteome</keyword>
<evidence type="ECO:0000313" key="4">
    <source>
        <dbReference type="Proteomes" id="UP000250222"/>
    </source>
</evidence>
<keyword evidence="1" id="KW-1133">Transmembrane helix</keyword>
<feature type="transmembrane region" description="Helical" evidence="1">
    <location>
        <begin position="27"/>
        <end position="48"/>
    </location>
</feature>
<reference evidence="3 4" key="1">
    <citation type="submission" date="2016-10" db="EMBL/GenBank/DDBJ databases">
        <authorList>
            <person name="Cai Z."/>
        </authorList>
    </citation>
    <scope>NUCLEOTIDE SEQUENCE [LARGE SCALE GENOMIC DNA]</scope>
    <source>
        <strain evidence="3 4">CGMCC 1.10826</strain>
    </source>
</reference>
<keyword evidence="1" id="KW-0472">Membrane</keyword>
<dbReference type="OrthoDB" id="9813301at2"/>
<proteinExistence type="predicted"/>
<name>A0A2Y9AQP6_9MICO</name>
<gene>
    <name evidence="3" type="ORF">SAMN05216184_11727</name>
</gene>
<feature type="domain" description="YoaR-like putative peptidoglycan binding" evidence="2">
    <location>
        <begin position="262"/>
        <end position="333"/>
    </location>
</feature>
<dbReference type="Proteomes" id="UP000250222">
    <property type="component" value="Unassembled WGS sequence"/>
</dbReference>
<evidence type="ECO:0000313" key="3">
    <source>
        <dbReference type="EMBL" id="SSA46405.1"/>
    </source>
</evidence>
<evidence type="ECO:0000259" key="2">
    <source>
        <dbReference type="Pfam" id="PF12229"/>
    </source>
</evidence>
<feature type="domain" description="YoaR-like putative peptidoglycan binding" evidence="2">
    <location>
        <begin position="100"/>
        <end position="194"/>
    </location>
</feature>
<dbReference type="Pfam" id="PF12229">
    <property type="entry name" value="PG_binding_4"/>
    <property type="match status" value="2"/>
</dbReference>
<protein>
    <submittedName>
        <fullName evidence="3">Vancomycin resistance protein YoaR, contains peptidoglycan-binding and VanW domains</fullName>
    </submittedName>
</protein>
<dbReference type="Pfam" id="PF04294">
    <property type="entry name" value="VanW"/>
    <property type="match status" value="1"/>
</dbReference>
<dbReference type="AlphaFoldDB" id="A0A2Y9AQP6"/>
<dbReference type="InterPro" id="IPR052913">
    <property type="entry name" value="Glycopeptide_resist_protein"/>
</dbReference>
<dbReference type="PANTHER" id="PTHR35788">
    <property type="entry name" value="EXPORTED PROTEIN-RELATED"/>
    <property type="match status" value="1"/>
</dbReference>
<keyword evidence="1" id="KW-0812">Transmembrane</keyword>
<dbReference type="PANTHER" id="PTHR35788:SF1">
    <property type="entry name" value="EXPORTED PROTEIN"/>
    <property type="match status" value="1"/>
</dbReference>
<dbReference type="InterPro" id="IPR022029">
    <property type="entry name" value="YoaR-like_PG-bd"/>
</dbReference>
<dbReference type="EMBL" id="UETB01000017">
    <property type="protein sequence ID" value="SSA46405.1"/>
    <property type="molecule type" value="Genomic_DNA"/>
</dbReference>
<organism evidence="3 4">
    <name type="scientific">Georgenia satyanarayanai</name>
    <dbReference type="NCBI Taxonomy" id="860221"/>
    <lineage>
        <taxon>Bacteria</taxon>
        <taxon>Bacillati</taxon>
        <taxon>Actinomycetota</taxon>
        <taxon>Actinomycetes</taxon>
        <taxon>Micrococcales</taxon>
        <taxon>Bogoriellaceae</taxon>
        <taxon>Georgenia</taxon>
    </lineage>
</organism>
<evidence type="ECO:0000256" key="1">
    <source>
        <dbReference type="SAM" id="Phobius"/>
    </source>
</evidence>
<dbReference type="InterPro" id="IPR007391">
    <property type="entry name" value="Vancomycin_resist_VanW"/>
</dbReference>
<sequence length="580" mass="61732">MGTDTSTDDSLLVDFGEERPRRRRRGWVIAVVVLVVLLGGYAAAAWYLGDRVPRGATVAGVDIGGLTAQEATERLEEALAETATEPVPVALADNETTLDPAAAGLELDAAATVDRLSGLSFDPRSVFAHLFGTEDHEPVTRVDEETLRAEVERVAETLDVAPVDGAIALTDGEAEVTEPVAGTSVDVDSAVDVVADSWITGERPLVLPDEEVTPAVTADAVQTAMDEIARPLTRSPVAVDIDGRLVELTPAHLTAVTALEPTDDGALELRLDGEALVDLVLELDPEVRTEARDARIVLEDGRPTIVPGATGMDVDEEVLVESVAAAAVSSTDRTAEARLVEVAPEFTVADAEALGVTEVVSEFSTPFHNDAQRTRNLVVGAEKISNTLVKPGETFSLIDALGPITAERGFVSSGVVVDGLETSGMGGGLSQVSTTVFNAAFFAGMQLDQFQTHSHHYPRYPEGREATLFTPSVDMRWTNTTPYGALVQAWVSGGRFHVRLWGTEHFDVTTSTSERFNFTQPSTVYNSSSSCVPNNSPERGFSVTVSRTVALDGAEVDSNSWTTRYIPWDRVVCGSAPSGD</sequence>